<dbReference type="GeneID" id="16993453"/>
<dbReference type="SUPFAM" id="SSF46785">
    <property type="entry name" value="Winged helix' DNA-binding domain"/>
    <property type="match status" value="1"/>
</dbReference>
<feature type="compositionally biased region" description="Basic residues" evidence="4">
    <location>
        <begin position="339"/>
        <end position="354"/>
    </location>
</feature>
<dbReference type="Pfam" id="PF05470">
    <property type="entry name" value="eIF-3c_N"/>
    <property type="match status" value="1"/>
</dbReference>
<feature type="compositionally biased region" description="Low complexity" evidence="4">
    <location>
        <begin position="313"/>
        <end position="325"/>
    </location>
</feature>
<feature type="region of interest" description="Disordered" evidence="4">
    <location>
        <begin position="187"/>
        <end position="381"/>
    </location>
</feature>
<evidence type="ECO:0000259" key="5">
    <source>
        <dbReference type="SMART" id="SM00088"/>
    </source>
</evidence>
<evidence type="ECO:0000313" key="7">
    <source>
        <dbReference type="Proteomes" id="UP000007014"/>
    </source>
</evidence>
<dbReference type="InterPro" id="IPR036390">
    <property type="entry name" value="WH_DNA-bd_sf"/>
</dbReference>
<dbReference type="OMA" id="FRCGLIK"/>
<keyword evidence="3" id="KW-0648">Protein biosynthesis</keyword>
<dbReference type="STRING" id="280699.M1V4Z9"/>
<dbReference type="GO" id="GO:0005852">
    <property type="term" value="C:eukaryotic translation initiation factor 3 complex"/>
    <property type="evidence" value="ECO:0007669"/>
    <property type="project" value="InterPro"/>
</dbReference>
<dbReference type="GO" id="GO:0003723">
    <property type="term" value="F:RNA binding"/>
    <property type="evidence" value="ECO:0007669"/>
    <property type="project" value="InterPro"/>
</dbReference>
<reference evidence="6 7" key="2">
    <citation type="journal article" date="2007" name="BMC Biol.">
        <title>A 100%-complete sequence reveals unusually simple genomic features in the hot-spring red alga Cyanidioschyzon merolae.</title>
        <authorList>
            <person name="Nozaki H."/>
            <person name="Takano H."/>
            <person name="Misumi O."/>
            <person name="Terasawa K."/>
            <person name="Matsuzaki M."/>
            <person name="Maruyama S."/>
            <person name="Nishida K."/>
            <person name="Yagisawa F."/>
            <person name="Yoshida Y."/>
            <person name="Fujiwara T."/>
            <person name="Takio S."/>
            <person name="Tamura K."/>
            <person name="Chung S.J."/>
            <person name="Nakamura S."/>
            <person name="Kuroiwa H."/>
            <person name="Tanaka K."/>
            <person name="Sato N."/>
            <person name="Kuroiwa T."/>
        </authorList>
    </citation>
    <scope>NUCLEOTIDE SEQUENCE [LARGE SCALE GENOMIC DNA]</scope>
    <source>
        <strain evidence="6 7">10D</strain>
    </source>
</reference>
<evidence type="ECO:0000256" key="2">
    <source>
        <dbReference type="ARBA" id="ARBA00022540"/>
    </source>
</evidence>
<dbReference type="InterPro" id="IPR008905">
    <property type="entry name" value="EIF3C_N_dom"/>
</dbReference>
<dbReference type="SMART" id="SM00088">
    <property type="entry name" value="PINT"/>
    <property type="match status" value="1"/>
</dbReference>
<feature type="region of interest" description="Disordered" evidence="4">
    <location>
        <begin position="160"/>
        <end position="179"/>
    </location>
</feature>
<accession>M1V4Z9</accession>
<organism evidence="6 7">
    <name type="scientific">Cyanidioschyzon merolae (strain NIES-3377 / 10D)</name>
    <name type="common">Unicellular red alga</name>
    <dbReference type="NCBI Taxonomy" id="280699"/>
    <lineage>
        <taxon>Eukaryota</taxon>
        <taxon>Rhodophyta</taxon>
        <taxon>Bangiophyceae</taxon>
        <taxon>Cyanidiales</taxon>
        <taxon>Cyanidiaceae</taxon>
        <taxon>Cyanidioschyzon</taxon>
    </lineage>
</organism>
<dbReference type="GO" id="GO:0003743">
    <property type="term" value="F:translation initiation factor activity"/>
    <property type="evidence" value="ECO:0007669"/>
    <property type="project" value="UniProtKB-KW"/>
</dbReference>
<dbReference type="RefSeq" id="XP_005536086.1">
    <property type="nucleotide sequence ID" value="XM_005536029.1"/>
</dbReference>
<keyword evidence="2 6" id="KW-0396">Initiation factor</keyword>
<feature type="compositionally biased region" description="Low complexity" evidence="4">
    <location>
        <begin position="198"/>
        <end position="209"/>
    </location>
</feature>
<dbReference type="PANTHER" id="PTHR13937">
    <property type="entry name" value="EUKARYOTIC TRANSLATION INITATION FACTOR 3, SUBUNIT 8 EIF3S8 -RELATED"/>
    <property type="match status" value="1"/>
</dbReference>
<feature type="region of interest" description="Disordered" evidence="4">
    <location>
        <begin position="1"/>
        <end position="53"/>
    </location>
</feature>
<evidence type="ECO:0000256" key="3">
    <source>
        <dbReference type="ARBA" id="ARBA00022917"/>
    </source>
</evidence>
<proteinExistence type="predicted"/>
<name>M1V4Z9_CYAM1</name>
<dbReference type="Pfam" id="PF01399">
    <property type="entry name" value="PCI"/>
    <property type="match status" value="1"/>
</dbReference>
<keyword evidence="7" id="KW-1185">Reference proteome</keyword>
<dbReference type="AlphaFoldDB" id="M1V4Z9"/>
<dbReference type="eggNOG" id="KOG1076">
    <property type="taxonomic scope" value="Eukaryota"/>
</dbReference>
<feature type="compositionally biased region" description="Polar residues" evidence="4">
    <location>
        <begin position="160"/>
        <end position="171"/>
    </location>
</feature>
<feature type="compositionally biased region" description="Low complexity" evidence="4">
    <location>
        <begin position="239"/>
        <end position="258"/>
    </location>
</feature>
<dbReference type="Gramene" id="CMH126CT">
    <property type="protein sequence ID" value="CMH126CT"/>
    <property type="gene ID" value="CMH126C"/>
</dbReference>
<dbReference type="PANTHER" id="PTHR13937:SF0">
    <property type="entry name" value="EUKARYOTIC TRANSLATION INITIATION FACTOR 3 SUBUNIT C-RELATED"/>
    <property type="match status" value="1"/>
</dbReference>
<keyword evidence="1" id="KW-0963">Cytoplasm</keyword>
<feature type="region of interest" description="Disordered" evidence="4">
    <location>
        <begin position="877"/>
        <end position="906"/>
    </location>
</feature>
<dbReference type="InterPro" id="IPR027516">
    <property type="entry name" value="EIF3C"/>
</dbReference>
<dbReference type="Proteomes" id="UP000007014">
    <property type="component" value="Chromosome 8"/>
</dbReference>
<dbReference type="KEGG" id="cme:CYME_CMH126C"/>
<evidence type="ECO:0000256" key="1">
    <source>
        <dbReference type="ARBA" id="ARBA00022490"/>
    </source>
</evidence>
<evidence type="ECO:0000313" key="6">
    <source>
        <dbReference type="EMBL" id="BAM79800.1"/>
    </source>
</evidence>
<feature type="compositionally biased region" description="Acidic residues" evidence="4">
    <location>
        <begin position="276"/>
        <end position="287"/>
    </location>
</feature>
<feature type="compositionally biased region" description="Low complexity" evidence="4">
    <location>
        <begin position="266"/>
        <end position="275"/>
    </location>
</feature>
<feature type="region of interest" description="Disordered" evidence="4">
    <location>
        <begin position="1017"/>
        <end position="1042"/>
    </location>
</feature>
<dbReference type="HOGENOM" id="CLU_004304_0_2_1"/>
<gene>
    <name evidence="6" type="ORF">CYME_CMH126C</name>
</gene>
<evidence type="ECO:0000256" key="4">
    <source>
        <dbReference type="SAM" id="MobiDB-lite"/>
    </source>
</evidence>
<dbReference type="GO" id="GO:0031369">
    <property type="term" value="F:translation initiation factor binding"/>
    <property type="evidence" value="ECO:0007669"/>
    <property type="project" value="InterPro"/>
</dbReference>
<protein>
    <submittedName>
        <fullName evidence="6">Eukaryotic translation initiation factor eIF-3 subunit C</fullName>
    </submittedName>
</protein>
<sequence>MTSRFFATGDTSEEESSSSSGELSDAVDVVPRAGSGPARVTGATGAVSSTVGGGFSRARFLMDEDESDSDSDGRRVVKSKETKKYEALVHSLRQLRNHLKINDWTSVQQDFDELNRRLERALSTDVARGGRPPVPRPYVKALVLLEDEIAKTLAEKPKLSKTNTKALNTTRQRLRKNNREYEEAINEYRASGADPWESSEAGASSSGESETPELETLEPEVLDRKRRSGKASFVGSRPAGTARGTSEASSSSAGTASDTDSESKSDASSSWATSSSDEDESSSEESSESLAAEEPAEAVRGARAARWLRRESSASSSSSSSLSLSRSDESSDDSSVSGRRGRQERRARAVRRKSRADEDADGFIRKYASPAREEKPEDLTAEQVEERIVQLVAARGRKGTDRREQVRQMEWLSRAAKTPAQLVRVLLHMIAAQFDLGHTLGVMPRDMYQAAANTAERLLQIAKSHPKVVRSAIRDLGAASGALGSTEAETLEYVMVDFAALVERLDDELTRAFQASNPHSTEYVERLRDEPRWLDFARRVQHYYEEQVGDACQAARVAARRILHLYYQTSAMYQRMRLLKSATEPAAEEAEGSDLETLFTELTVLVYRHGDERAKAETMLAHVYHLAIENQFFRARDLFLMTHLQESIQQQDIGLQIMYNRALAQLGLCAFRCGLIGETHACLADLCSPPQFFDPRTGTASTSMSRIRELLAQHAPPTRPAGPGTVNSNASDADRRRQVPFHMQISTELLEAVHLTSAMLLEVPLMAAVSARNADWLARIDASAHGELFTSGWNQNLPQASGLSSLQQQARQVSVSRAWQHFMRGSLRGQISGPPENTRDHIVVASKHLLQGDWRAAYEVLASAKVWAQLEPGLSDSASSQESAAGQATQAASSAETEGPPTGRHASCLSRLQPQLKEAALKAFVLAYAPYCDTFALETELAEHFELEPRRIHAILSKMIVQGELSARWDQPTGVLAVHHRHMTRLQRLSIAWAEKLTQLLENNERLVDMRSDVELATSSAADPEHTPSAASSAGHGPRVSA</sequence>
<feature type="compositionally biased region" description="Basic and acidic residues" evidence="4">
    <location>
        <begin position="371"/>
        <end position="381"/>
    </location>
</feature>
<feature type="compositionally biased region" description="Acidic residues" evidence="4">
    <location>
        <begin position="210"/>
        <end position="220"/>
    </location>
</feature>
<dbReference type="InterPro" id="IPR000717">
    <property type="entry name" value="PCI_dom"/>
</dbReference>
<feature type="compositionally biased region" description="Low complexity" evidence="4">
    <location>
        <begin position="877"/>
        <end position="899"/>
    </location>
</feature>
<feature type="domain" description="PCI" evidence="5">
    <location>
        <begin position="907"/>
        <end position="1000"/>
    </location>
</feature>
<reference evidence="6 7" key="1">
    <citation type="journal article" date="2004" name="Nature">
        <title>Genome sequence of the ultrasmall unicellular red alga Cyanidioschyzon merolae 10D.</title>
        <authorList>
            <person name="Matsuzaki M."/>
            <person name="Misumi O."/>
            <person name="Shin-i T."/>
            <person name="Maruyama S."/>
            <person name="Takahara M."/>
            <person name="Miyagishima S."/>
            <person name="Mori T."/>
            <person name="Nishida K."/>
            <person name="Yagisawa F."/>
            <person name="Nishida K."/>
            <person name="Yoshida Y."/>
            <person name="Nishimura Y."/>
            <person name="Nakao S."/>
            <person name="Kobayashi T."/>
            <person name="Momoyama Y."/>
            <person name="Higashiyama T."/>
            <person name="Minoda A."/>
            <person name="Sano M."/>
            <person name="Nomoto H."/>
            <person name="Oishi K."/>
            <person name="Hayashi H."/>
            <person name="Ohta F."/>
            <person name="Nishizaka S."/>
            <person name="Haga S."/>
            <person name="Miura S."/>
            <person name="Morishita T."/>
            <person name="Kabeya Y."/>
            <person name="Terasawa K."/>
            <person name="Suzuki Y."/>
            <person name="Ishii Y."/>
            <person name="Asakawa S."/>
            <person name="Takano H."/>
            <person name="Ohta N."/>
            <person name="Kuroiwa H."/>
            <person name="Tanaka K."/>
            <person name="Shimizu N."/>
            <person name="Sugano S."/>
            <person name="Sato N."/>
            <person name="Nozaki H."/>
            <person name="Ogasawara N."/>
            <person name="Kohara Y."/>
            <person name="Kuroiwa T."/>
        </authorList>
    </citation>
    <scope>NUCLEOTIDE SEQUENCE [LARGE SCALE GENOMIC DNA]</scope>
    <source>
        <strain evidence="6 7">10D</strain>
    </source>
</reference>
<dbReference type="OrthoDB" id="29647at2759"/>
<dbReference type="EMBL" id="AP006490">
    <property type="protein sequence ID" value="BAM79800.1"/>
    <property type="molecule type" value="Genomic_DNA"/>
</dbReference>